<feature type="compositionally biased region" description="Low complexity" evidence="2">
    <location>
        <begin position="204"/>
        <end position="219"/>
    </location>
</feature>
<feature type="coiled-coil region" evidence="1">
    <location>
        <begin position="66"/>
        <end position="105"/>
    </location>
</feature>
<comment type="caution">
    <text evidence="4">The sequence shown here is derived from an EMBL/GenBank/DDBJ whole genome shotgun (WGS) entry which is preliminary data.</text>
</comment>
<proteinExistence type="predicted"/>
<feature type="region of interest" description="Disordered" evidence="2">
    <location>
        <begin position="204"/>
        <end position="225"/>
    </location>
</feature>
<name>A0ABU1BLJ6_9BURK</name>
<protein>
    <submittedName>
        <fullName evidence="4">DUF4124 domain-containing protein</fullName>
    </submittedName>
</protein>
<dbReference type="EMBL" id="JAUYVH010000001">
    <property type="protein sequence ID" value="MDQ9169208.1"/>
    <property type="molecule type" value="Genomic_DNA"/>
</dbReference>
<dbReference type="RefSeq" id="WP_338435055.1">
    <property type="nucleotide sequence ID" value="NZ_JAUYVH010000001.1"/>
</dbReference>
<feature type="signal peptide" evidence="3">
    <location>
        <begin position="1"/>
        <end position="21"/>
    </location>
</feature>
<sequence>MKNKVGAVLCVSMLLPMAAHAQKIFMCKDASGKTFTADRPVPECANRPMRELDKNGIVRREIAAPLTAEQKRQKELEEEKLKAEAAAAEERKQADRAMLARYRNEKDIDVARKRTLDLVQEQTRRETETLAVAEKDRKDVQQKIDRAGNKKPVPPVLQGKLTEADQSIAAAQKKIAAYQAEEAQINLKFDATLKRYRELTGSGATTLAASAPAKPAQTAMPGAAK</sequence>
<evidence type="ECO:0000256" key="2">
    <source>
        <dbReference type="SAM" id="MobiDB-lite"/>
    </source>
</evidence>
<evidence type="ECO:0000256" key="1">
    <source>
        <dbReference type="SAM" id="Coils"/>
    </source>
</evidence>
<accession>A0ABU1BLJ6</accession>
<evidence type="ECO:0000313" key="4">
    <source>
        <dbReference type="EMBL" id="MDQ9169208.1"/>
    </source>
</evidence>
<feature type="chain" id="PRO_5045252451" evidence="3">
    <location>
        <begin position="22"/>
        <end position="225"/>
    </location>
</feature>
<keyword evidence="5" id="KW-1185">Reference proteome</keyword>
<keyword evidence="1" id="KW-0175">Coiled coil</keyword>
<organism evidence="4 5">
    <name type="scientific">Keguizhuia sedimenti</name>
    <dbReference type="NCBI Taxonomy" id="3064264"/>
    <lineage>
        <taxon>Bacteria</taxon>
        <taxon>Pseudomonadati</taxon>
        <taxon>Pseudomonadota</taxon>
        <taxon>Betaproteobacteria</taxon>
        <taxon>Burkholderiales</taxon>
        <taxon>Oxalobacteraceae</taxon>
        <taxon>Keguizhuia</taxon>
    </lineage>
</organism>
<evidence type="ECO:0000313" key="5">
    <source>
        <dbReference type="Proteomes" id="UP001225596"/>
    </source>
</evidence>
<keyword evidence="3" id="KW-0732">Signal</keyword>
<feature type="coiled-coil region" evidence="1">
    <location>
        <begin position="130"/>
        <end position="188"/>
    </location>
</feature>
<dbReference type="Proteomes" id="UP001225596">
    <property type="component" value="Unassembled WGS sequence"/>
</dbReference>
<gene>
    <name evidence="4" type="ORF">Q8A64_02160</name>
</gene>
<evidence type="ECO:0000256" key="3">
    <source>
        <dbReference type="SAM" id="SignalP"/>
    </source>
</evidence>
<reference evidence="4 5" key="1">
    <citation type="submission" date="2023-08" db="EMBL/GenBank/DDBJ databases">
        <title>Oxalobacteraceae gen .nov., isolated from river sludge outside the plant.</title>
        <authorList>
            <person name="Zhao S.Y."/>
        </authorList>
    </citation>
    <scope>NUCLEOTIDE SEQUENCE [LARGE SCALE GENOMIC DNA]</scope>
    <source>
        <strain evidence="4 5">R-40</strain>
    </source>
</reference>